<feature type="domain" description="Putative heavy-metal chelation" evidence="1">
    <location>
        <begin position="117"/>
        <end position="216"/>
    </location>
</feature>
<dbReference type="EMBL" id="CP002009">
    <property type="protein sequence ID" value="ADG12851.1"/>
    <property type="molecule type" value="Genomic_DNA"/>
</dbReference>
<evidence type="ECO:0000259" key="1">
    <source>
        <dbReference type="Pfam" id="PF04016"/>
    </source>
</evidence>
<reference evidence="2" key="1">
    <citation type="submission" date="2010-04" db="EMBL/GenBank/DDBJ databases">
        <title>Complete sequence of Methanocaldococcus infernus ME.</title>
        <authorList>
            <consortium name="US DOE Joint Genome Institute"/>
            <person name="Lucas S."/>
            <person name="Copeland A."/>
            <person name="Lapidus A."/>
            <person name="Cheng J.-F."/>
            <person name="Bruce D."/>
            <person name="Goodwin L."/>
            <person name="Pitluck S."/>
            <person name="Munk A.C."/>
            <person name="Detter J.C."/>
            <person name="Han C."/>
            <person name="Tapia R."/>
            <person name="Land M."/>
            <person name="Hauser L."/>
            <person name="Kyrpides N."/>
            <person name="Mikhailova N."/>
            <person name="Sieprawska-Lupa M."/>
            <person name="Whitman W.B."/>
            <person name="Woyke T."/>
        </authorList>
    </citation>
    <scope>NUCLEOTIDE SEQUENCE [LARGE SCALE GENOMIC DNA]</scope>
    <source>
        <strain evidence="2">ME</strain>
    </source>
</reference>
<evidence type="ECO:0000313" key="2">
    <source>
        <dbReference type="EMBL" id="ADG12851.1"/>
    </source>
</evidence>
<dbReference type="Proteomes" id="UP000002061">
    <property type="component" value="Chromosome"/>
</dbReference>
<dbReference type="RefSeq" id="WP_013099597.1">
    <property type="nucleotide sequence ID" value="NC_014122.1"/>
</dbReference>
<name>D5VQJ8_METIM</name>
<dbReference type="Gene3D" id="3.40.50.11590">
    <property type="match status" value="1"/>
</dbReference>
<accession>D5VQJ8</accession>
<protein>
    <recommendedName>
        <fullName evidence="1">Putative heavy-metal chelation domain-containing protein</fullName>
    </recommendedName>
</protein>
<dbReference type="STRING" id="573063.Metin_0180"/>
<sequence length="234" mass="26512">MNVKKFLEDLVEKYNLLDEKVVIKVADPKLDTKRIKDYPLVTGKEVLLRAYLKDCKGEAFTDKPIEFEGTIREVLERNNIQELVAVLNAVMKYLNLTDKTEHCKGDEPERCAKELAKMLKEENIKRVGIIGFQPAFVKELVKTFGAENVIVSDLNPENVGKVKYGVKVIHGSNNEELIKKSDIVLATGSTIVNGTFEEIYNLAKKYNKRIIFYGTTIAGISKLLNLERFCVLGR</sequence>
<dbReference type="OrthoDB" id="147804at2157"/>
<keyword evidence="3" id="KW-1185">Reference proteome</keyword>
<dbReference type="GeneID" id="9131180"/>
<dbReference type="InterPro" id="IPR007161">
    <property type="entry name" value="DUF364"/>
</dbReference>
<dbReference type="eggNOG" id="arCOG03445">
    <property type="taxonomic scope" value="Archaea"/>
</dbReference>
<dbReference type="Pfam" id="PF04016">
    <property type="entry name" value="DUF364"/>
    <property type="match status" value="1"/>
</dbReference>
<dbReference type="KEGG" id="mif:Metin_0180"/>
<dbReference type="AlphaFoldDB" id="D5VQJ8"/>
<dbReference type="SUPFAM" id="SSF159713">
    <property type="entry name" value="Dhaf3308-like"/>
    <property type="match status" value="1"/>
</dbReference>
<gene>
    <name evidence="2" type="ordered locus">Metin_0180</name>
</gene>
<dbReference type="HOGENOM" id="CLU_1136483_0_0_2"/>
<proteinExistence type="predicted"/>
<evidence type="ECO:0000313" key="3">
    <source>
        <dbReference type="Proteomes" id="UP000002061"/>
    </source>
</evidence>
<organism evidence="2 3">
    <name type="scientific">Methanocaldococcus infernus (strain DSM 11812 / JCM 15783 / ME)</name>
    <dbReference type="NCBI Taxonomy" id="573063"/>
    <lineage>
        <taxon>Archaea</taxon>
        <taxon>Methanobacteriati</taxon>
        <taxon>Methanobacteriota</taxon>
        <taxon>Methanomada group</taxon>
        <taxon>Methanococci</taxon>
        <taxon>Methanococcales</taxon>
        <taxon>Methanocaldococcaceae</taxon>
        <taxon>Methanocaldococcus</taxon>
    </lineage>
</organism>